<keyword evidence="15" id="KW-1185">Reference proteome</keyword>
<comment type="similarity">
    <text evidence="12">Belongs to the pannexin family.</text>
</comment>
<feature type="region of interest" description="Disordered" evidence="13">
    <location>
        <begin position="414"/>
        <end position="466"/>
    </location>
</feature>
<feature type="transmembrane region" description="Helical" evidence="12">
    <location>
        <begin position="121"/>
        <end position="140"/>
    </location>
</feature>
<evidence type="ECO:0000256" key="9">
    <source>
        <dbReference type="ARBA" id="ARBA00023065"/>
    </source>
</evidence>
<evidence type="ECO:0000313" key="15">
    <source>
        <dbReference type="Proteomes" id="UP000494206"/>
    </source>
</evidence>
<dbReference type="GO" id="GO:0005921">
    <property type="term" value="C:gap junction"/>
    <property type="evidence" value="ECO:0007669"/>
    <property type="project" value="UniProtKB-SubCell"/>
</dbReference>
<keyword evidence="8 12" id="KW-1133">Transmembrane helix</keyword>
<comment type="caution">
    <text evidence="14">The sequence shown here is derived from an EMBL/GenBank/DDBJ whole genome shotgun (WGS) entry which is preliminary data.</text>
</comment>
<evidence type="ECO:0000256" key="2">
    <source>
        <dbReference type="ARBA" id="ARBA00004651"/>
    </source>
</evidence>
<feature type="transmembrane region" description="Helical" evidence="12">
    <location>
        <begin position="26"/>
        <end position="48"/>
    </location>
</feature>
<dbReference type="InterPro" id="IPR000990">
    <property type="entry name" value="Innexin"/>
</dbReference>
<evidence type="ECO:0000313" key="14">
    <source>
        <dbReference type="EMBL" id="CAB3407016.1"/>
    </source>
</evidence>
<dbReference type="EMBL" id="CADEPM010000006">
    <property type="protein sequence ID" value="CAB3407016.1"/>
    <property type="molecule type" value="Genomic_DNA"/>
</dbReference>
<feature type="compositionally biased region" description="Low complexity" evidence="13">
    <location>
        <begin position="429"/>
        <end position="442"/>
    </location>
</feature>
<feature type="region of interest" description="Disordered" evidence="13">
    <location>
        <begin position="373"/>
        <end position="401"/>
    </location>
</feature>
<evidence type="ECO:0000256" key="8">
    <source>
        <dbReference type="ARBA" id="ARBA00022989"/>
    </source>
</evidence>
<dbReference type="PANTHER" id="PTHR11893:SF17">
    <property type="entry name" value="INNEXIN"/>
    <property type="match status" value="1"/>
</dbReference>
<comment type="function">
    <text evidence="12">Structural component of the gap junctions.</text>
</comment>
<keyword evidence="3 12" id="KW-0813">Transport</keyword>
<evidence type="ECO:0000256" key="12">
    <source>
        <dbReference type="RuleBase" id="RU010713"/>
    </source>
</evidence>
<evidence type="ECO:0000256" key="5">
    <source>
        <dbReference type="ARBA" id="ARBA00022692"/>
    </source>
</evidence>
<dbReference type="Pfam" id="PF00876">
    <property type="entry name" value="Innexin"/>
    <property type="match status" value="1"/>
</dbReference>
<organism evidence="14 15">
    <name type="scientific">Caenorhabditis bovis</name>
    <dbReference type="NCBI Taxonomy" id="2654633"/>
    <lineage>
        <taxon>Eukaryota</taxon>
        <taxon>Metazoa</taxon>
        <taxon>Ecdysozoa</taxon>
        <taxon>Nematoda</taxon>
        <taxon>Chromadorea</taxon>
        <taxon>Rhabditida</taxon>
        <taxon>Rhabditina</taxon>
        <taxon>Rhabditomorpha</taxon>
        <taxon>Rhabditoidea</taxon>
        <taxon>Rhabditidae</taxon>
        <taxon>Peloderinae</taxon>
        <taxon>Caenorhabditis</taxon>
    </lineage>
</organism>
<feature type="transmembrane region" description="Helical" evidence="12">
    <location>
        <begin position="201"/>
        <end position="227"/>
    </location>
</feature>
<name>A0A8S1EZE7_9PELO</name>
<keyword evidence="6" id="KW-0303">Gap junction</keyword>
<proteinExistence type="inferred from homology"/>
<evidence type="ECO:0000256" key="3">
    <source>
        <dbReference type="ARBA" id="ARBA00022448"/>
    </source>
</evidence>
<feature type="compositionally biased region" description="Acidic residues" evidence="13">
    <location>
        <begin position="456"/>
        <end position="466"/>
    </location>
</feature>
<evidence type="ECO:0000256" key="1">
    <source>
        <dbReference type="ARBA" id="ARBA00004610"/>
    </source>
</evidence>
<dbReference type="PRINTS" id="PR01262">
    <property type="entry name" value="INNEXIN"/>
</dbReference>
<evidence type="ECO:0000256" key="13">
    <source>
        <dbReference type="SAM" id="MobiDB-lite"/>
    </source>
</evidence>
<comment type="subcellular location">
    <subcellularLocation>
        <location evidence="1">Cell junction</location>
        <location evidence="1">Gap junction</location>
    </subcellularLocation>
    <subcellularLocation>
        <location evidence="2 12">Cell membrane</location>
        <topology evidence="2 12">Multi-pass membrane protein</topology>
    </subcellularLocation>
</comment>
<dbReference type="AlphaFoldDB" id="A0A8S1EZE7"/>
<accession>A0A8S1EZE7</accession>
<gene>
    <name evidence="12" type="primary">inx</name>
    <name evidence="14" type="ORF">CBOVIS_LOCUS9007</name>
</gene>
<keyword evidence="7" id="KW-0965">Cell junction</keyword>
<sequence>MFVEPIVKFVDRLTLIHGRDNFTERVVHSFTIWIFIFFTCLLSSKLLFGKLLVCQAPAESPDSWVNYYHDYCYYQDKYRQENWRAEQLTPTFAEINKNRRDKDLVLRYSAEDTDIITYYQWIPYVMMLQVLICLVPSLFWSHVGLRWFHGNDFDAVLKGFVAKVATAESEKVCERYLSDDQWKRVAKDAHRLLKIKKRDRFGLHSTMIVYVITKWLSFFCALIQFWIMAGLYADASFFWGFHLTYEIINGVTKDLASGLFPRVVQCHVARTALGTVQGQELHCLLTQNFINEKVFLFLYWWIMFTLCITFISAFRFTMLLLIPAYQRYTTKSLIPTQEYFLEVAGGQGQSPTSTNCDLLEYFIDYLGTQINPTAPPMDVHDGGGDMRSSTGKEKNKKKSLSQLKKDMDELKKRLASINIEEEQNDETRPLISEDPSSSSSRTPSPPMVQNFPNDEVFNESELAENS</sequence>
<evidence type="ECO:0000256" key="4">
    <source>
        <dbReference type="ARBA" id="ARBA00022475"/>
    </source>
</evidence>
<reference evidence="14 15" key="1">
    <citation type="submission" date="2020-04" db="EMBL/GenBank/DDBJ databases">
        <authorList>
            <person name="Laetsch R D."/>
            <person name="Stevens L."/>
            <person name="Kumar S."/>
            <person name="Blaxter L. M."/>
        </authorList>
    </citation>
    <scope>NUCLEOTIDE SEQUENCE [LARGE SCALE GENOMIC DNA]</scope>
</reference>
<dbReference type="GO" id="GO:0005886">
    <property type="term" value="C:plasma membrane"/>
    <property type="evidence" value="ECO:0007669"/>
    <property type="project" value="UniProtKB-SubCell"/>
</dbReference>
<keyword evidence="9 12" id="KW-0406">Ion transport</keyword>
<dbReference type="Proteomes" id="UP000494206">
    <property type="component" value="Unassembled WGS sequence"/>
</dbReference>
<dbReference type="OrthoDB" id="5867527at2759"/>
<dbReference type="GO" id="GO:0034220">
    <property type="term" value="P:monoatomic ion transmembrane transport"/>
    <property type="evidence" value="ECO:0007669"/>
    <property type="project" value="UniProtKB-KW"/>
</dbReference>
<dbReference type="PROSITE" id="PS51013">
    <property type="entry name" value="PANNEXIN"/>
    <property type="match status" value="1"/>
</dbReference>
<keyword evidence="10 12" id="KW-0472">Membrane</keyword>
<evidence type="ECO:0000256" key="11">
    <source>
        <dbReference type="ARBA" id="ARBA00023303"/>
    </source>
</evidence>
<feature type="transmembrane region" description="Helical" evidence="12">
    <location>
        <begin position="298"/>
        <end position="322"/>
    </location>
</feature>
<keyword evidence="5 12" id="KW-0812">Transmembrane</keyword>
<evidence type="ECO:0000256" key="6">
    <source>
        <dbReference type="ARBA" id="ARBA00022868"/>
    </source>
</evidence>
<dbReference type="PANTHER" id="PTHR11893">
    <property type="entry name" value="INNEXIN"/>
    <property type="match status" value="1"/>
</dbReference>
<dbReference type="GO" id="GO:0005243">
    <property type="term" value="F:gap junction channel activity"/>
    <property type="evidence" value="ECO:0007669"/>
    <property type="project" value="TreeGrafter"/>
</dbReference>
<protein>
    <recommendedName>
        <fullName evidence="12">Innexin</fullName>
    </recommendedName>
</protein>
<evidence type="ECO:0000256" key="7">
    <source>
        <dbReference type="ARBA" id="ARBA00022949"/>
    </source>
</evidence>
<keyword evidence="4" id="KW-1003">Cell membrane</keyword>
<keyword evidence="11 12" id="KW-0407">Ion channel</keyword>
<evidence type="ECO:0000256" key="10">
    <source>
        <dbReference type="ARBA" id="ARBA00023136"/>
    </source>
</evidence>